<comment type="caution">
    <text evidence="5">The sequence shown here is derived from an EMBL/GenBank/DDBJ whole genome shotgun (WGS) entry which is preliminary data.</text>
</comment>
<dbReference type="Pfam" id="PF07729">
    <property type="entry name" value="FCD"/>
    <property type="match status" value="1"/>
</dbReference>
<feature type="domain" description="HTH gntR-type" evidence="4">
    <location>
        <begin position="13"/>
        <end position="80"/>
    </location>
</feature>
<name>A0ABP9ACU4_9MICO</name>
<dbReference type="PANTHER" id="PTHR43537">
    <property type="entry name" value="TRANSCRIPTIONAL REGULATOR, GNTR FAMILY"/>
    <property type="match status" value="1"/>
</dbReference>
<dbReference type="EMBL" id="BAABKO010000004">
    <property type="protein sequence ID" value="GAA4778231.1"/>
    <property type="molecule type" value="Genomic_DNA"/>
</dbReference>
<organism evidence="5 6">
    <name type="scientific">Microbacterium gilvum</name>
    <dbReference type="NCBI Taxonomy" id="1336204"/>
    <lineage>
        <taxon>Bacteria</taxon>
        <taxon>Bacillati</taxon>
        <taxon>Actinomycetota</taxon>
        <taxon>Actinomycetes</taxon>
        <taxon>Micrococcales</taxon>
        <taxon>Microbacteriaceae</taxon>
        <taxon>Microbacterium</taxon>
    </lineage>
</organism>
<dbReference type="InterPro" id="IPR011711">
    <property type="entry name" value="GntR_C"/>
</dbReference>
<evidence type="ECO:0000313" key="6">
    <source>
        <dbReference type="Proteomes" id="UP001501645"/>
    </source>
</evidence>
<evidence type="ECO:0000256" key="3">
    <source>
        <dbReference type="ARBA" id="ARBA00023163"/>
    </source>
</evidence>
<dbReference type="SMART" id="SM00345">
    <property type="entry name" value="HTH_GNTR"/>
    <property type="match status" value="1"/>
</dbReference>
<accession>A0ABP9ACU4</accession>
<dbReference type="PANTHER" id="PTHR43537:SF24">
    <property type="entry name" value="GLUCONATE OPERON TRANSCRIPTIONAL REPRESSOR"/>
    <property type="match status" value="1"/>
</dbReference>
<keyword evidence="3" id="KW-0804">Transcription</keyword>
<protein>
    <submittedName>
        <fullName evidence="5">GntR family transcriptional regulator</fullName>
    </submittedName>
</protein>
<dbReference type="Gene3D" id="1.10.10.10">
    <property type="entry name" value="Winged helix-like DNA-binding domain superfamily/Winged helix DNA-binding domain"/>
    <property type="match status" value="1"/>
</dbReference>
<gene>
    <name evidence="5" type="ORF">GCM10023351_23950</name>
</gene>
<dbReference type="InterPro" id="IPR036388">
    <property type="entry name" value="WH-like_DNA-bd_sf"/>
</dbReference>
<proteinExistence type="predicted"/>
<sequence>MPNFTGKLDLSPARLGDAVYSRIAAAIVEGSLAPGERIRDVDIAESLGVSRMPVREALQRLEREGLIEMSASRFTRVTEITDDMVAASMEFARHQTGIAARIAVERMSPAEREEAVELLDGLRAALLDGDREGVRERYFACFAFLVDKTDNPVFRTVTSDARFGLERNIRTGAFALPHTPGVEALFAELRAAILSGDAEVSERAILDIFDATTATPAP</sequence>
<dbReference type="CDD" id="cd07377">
    <property type="entry name" value="WHTH_GntR"/>
    <property type="match status" value="1"/>
</dbReference>
<keyword evidence="6" id="KW-1185">Reference proteome</keyword>
<dbReference type="SUPFAM" id="SSF46785">
    <property type="entry name" value="Winged helix' DNA-binding domain"/>
    <property type="match status" value="1"/>
</dbReference>
<dbReference type="InterPro" id="IPR008920">
    <property type="entry name" value="TF_FadR/GntR_C"/>
</dbReference>
<evidence type="ECO:0000313" key="5">
    <source>
        <dbReference type="EMBL" id="GAA4778231.1"/>
    </source>
</evidence>
<dbReference type="RefSeq" id="WP_345439469.1">
    <property type="nucleotide sequence ID" value="NZ_BAABKO010000004.1"/>
</dbReference>
<dbReference type="PROSITE" id="PS50949">
    <property type="entry name" value="HTH_GNTR"/>
    <property type="match status" value="1"/>
</dbReference>
<dbReference type="InterPro" id="IPR000485">
    <property type="entry name" value="AsnC-type_HTH_dom"/>
</dbReference>
<evidence type="ECO:0000256" key="1">
    <source>
        <dbReference type="ARBA" id="ARBA00023015"/>
    </source>
</evidence>
<keyword evidence="2" id="KW-0238">DNA-binding</keyword>
<dbReference type="Proteomes" id="UP001501645">
    <property type="component" value="Unassembled WGS sequence"/>
</dbReference>
<dbReference type="InterPro" id="IPR036390">
    <property type="entry name" value="WH_DNA-bd_sf"/>
</dbReference>
<dbReference type="PRINTS" id="PR00035">
    <property type="entry name" value="HTHGNTR"/>
</dbReference>
<dbReference type="SUPFAM" id="SSF48008">
    <property type="entry name" value="GntR ligand-binding domain-like"/>
    <property type="match status" value="1"/>
</dbReference>
<dbReference type="Pfam" id="PF00392">
    <property type="entry name" value="GntR"/>
    <property type="match status" value="1"/>
</dbReference>
<dbReference type="InterPro" id="IPR000524">
    <property type="entry name" value="Tscrpt_reg_HTH_GntR"/>
</dbReference>
<keyword evidence="1" id="KW-0805">Transcription regulation</keyword>
<evidence type="ECO:0000256" key="2">
    <source>
        <dbReference type="ARBA" id="ARBA00023125"/>
    </source>
</evidence>
<reference evidence="6" key="1">
    <citation type="journal article" date="2019" name="Int. J. Syst. Evol. Microbiol.">
        <title>The Global Catalogue of Microorganisms (GCM) 10K type strain sequencing project: providing services to taxonomists for standard genome sequencing and annotation.</title>
        <authorList>
            <consortium name="The Broad Institute Genomics Platform"/>
            <consortium name="The Broad Institute Genome Sequencing Center for Infectious Disease"/>
            <person name="Wu L."/>
            <person name="Ma J."/>
        </authorList>
    </citation>
    <scope>NUCLEOTIDE SEQUENCE [LARGE SCALE GENOMIC DNA]</scope>
    <source>
        <strain evidence="6">JCM 18537</strain>
    </source>
</reference>
<dbReference type="PRINTS" id="PR00033">
    <property type="entry name" value="HTHASNC"/>
</dbReference>
<evidence type="ECO:0000259" key="4">
    <source>
        <dbReference type="PROSITE" id="PS50949"/>
    </source>
</evidence>
<dbReference type="Gene3D" id="1.20.120.530">
    <property type="entry name" value="GntR ligand-binding domain-like"/>
    <property type="match status" value="1"/>
</dbReference>